<name>A0A1M2VW19_TRAPU</name>
<feature type="region of interest" description="Disordered" evidence="1">
    <location>
        <begin position="32"/>
        <end position="98"/>
    </location>
</feature>
<keyword evidence="3" id="KW-1185">Reference proteome</keyword>
<feature type="compositionally biased region" description="Acidic residues" evidence="1">
    <location>
        <begin position="51"/>
        <end position="63"/>
    </location>
</feature>
<proteinExistence type="predicted"/>
<dbReference type="OMA" id="GRGWWAP"/>
<evidence type="ECO:0000313" key="2">
    <source>
        <dbReference type="EMBL" id="OJT11814.1"/>
    </source>
</evidence>
<reference evidence="2 3" key="1">
    <citation type="submission" date="2016-10" db="EMBL/GenBank/DDBJ databases">
        <title>Genome sequence of the basidiomycete white-rot fungus Trametes pubescens.</title>
        <authorList>
            <person name="Makela M.R."/>
            <person name="Granchi Z."/>
            <person name="Peng M."/>
            <person name="De Vries R.P."/>
            <person name="Grigoriev I."/>
            <person name="Riley R."/>
            <person name="Hilden K."/>
        </authorList>
    </citation>
    <scope>NUCLEOTIDE SEQUENCE [LARGE SCALE GENOMIC DNA]</scope>
    <source>
        <strain evidence="2 3">FBCC735</strain>
    </source>
</reference>
<evidence type="ECO:0000256" key="1">
    <source>
        <dbReference type="SAM" id="MobiDB-lite"/>
    </source>
</evidence>
<organism evidence="2 3">
    <name type="scientific">Trametes pubescens</name>
    <name type="common">White-rot fungus</name>
    <dbReference type="NCBI Taxonomy" id="154538"/>
    <lineage>
        <taxon>Eukaryota</taxon>
        <taxon>Fungi</taxon>
        <taxon>Dikarya</taxon>
        <taxon>Basidiomycota</taxon>
        <taxon>Agaricomycotina</taxon>
        <taxon>Agaricomycetes</taxon>
        <taxon>Polyporales</taxon>
        <taxon>Polyporaceae</taxon>
        <taxon>Trametes</taxon>
    </lineage>
</organism>
<protein>
    <submittedName>
        <fullName evidence="2">Uncharacterized protein</fullName>
    </submittedName>
</protein>
<dbReference type="OrthoDB" id="2755953at2759"/>
<gene>
    <name evidence="2" type="ORF">TRAPUB_11643</name>
</gene>
<dbReference type="EMBL" id="MNAD01000570">
    <property type="protein sequence ID" value="OJT11814.1"/>
    <property type="molecule type" value="Genomic_DNA"/>
</dbReference>
<evidence type="ECO:0000313" key="3">
    <source>
        <dbReference type="Proteomes" id="UP000184267"/>
    </source>
</evidence>
<accession>A0A1M2VW19</accession>
<dbReference type="Proteomes" id="UP000184267">
    <property type="component" value="Unassembled WGS sequence"/>
</dbReference>
<dbReference type="STRING" id="154538.A0A1M2VW19"/>
<feature type="compositionally biased region" description="Polar residues" evidence="1">
    <location>
        <begin position="85"/>
        <end position="94"/>
    </location>
</feature>
<feature type="compositionally biased region" description="Low complexity" evidence="1">
    <location>
        <begin position="68"/>
        <end position="82"/>
    </location>
</feature>
<comment type="caution">
    <text evidence="2">The sequence shown here is derived from an EMBL/GenBank/DDBJ whole genome shotgun (WGS) entry which is preliminary data.</text>
</comment>
<sequence length="692" mass="74387">MPLQSLTKRWPDYYTQGALELTSAEDVQRFARYLDRYEDEENGRQSAQTNEGEDTDDSEDEDGYCSAESTPGTPSRSSSPESIHNRTPSPSAGPSRSHLRSLTLAIPPSELTEAFPTQALAQILSSPHESLTSLRIAHTEALLARDLTLLLTLAHATCNLTHLTASELGPRACELLRNMQCRLVEVELTFDDAWVAAVCGATPAGSEPHPTAAHQYAFVPALPNGKSSGLPTPAPTPATTPSATATFHERTSLPLPDPLPLLAHSMETLRVLRASNAVFVAVADTLRYPAVRELRLRLVGVPIVTALVHAFPGVQKLYVYTPYDGCAWSGAAPLPGIDATREANRTSQMYSSFSPMLRVSGFAPGLYAMGLTCPVEHLEVGNVAPRLWVGAGTAPGTRERKPTGFGATVDISGGVGVNEAEMVRRIVADTRPPTVGFTLGRGWWAPKTHARLSASRKGKRGPENETEALRAMFDPGEEGSASGWAGVRALVVRVEEAGTWPAVTRDLGAMLTPLADALATFVLRWDRTSVPFDRVPPDEDEPQQSAGGPTWLRTEALARQLAEDLPALRYVCAEVVRGVPALVSRTSSGRGTPRPPRSIWSTEARDGVAEAVSSALKGKSPLGSPALAGKASVQFATAPPPTVVERRFWRVERPAAGEEGKPGWLCLDALDKEMGARVLRDEGLGFEDRVRY</sequence>
<dbReference type="AlphaFoldDB" id="A0A1M2VW19"/>